<name>A0AA87Z258_FICCA</name>
<dbReference type="GO" id="GO:0032050">
    <property type="term" value="F:clathrin heavy chain binding"/>
    <property type="evidence" value="ECO:0007669"/>
    <property type="project" value="TreeGrafter"/>
</dbReference>
<comment type="function">
    <text evidence="1 7">Clathrin is the major protein of the polyhedral coat of coated pits and vesicles.</text>
</comment>
<dbReference type="GO" id="GO:0006886">
    <property type="term" value="P:intracellular protein transport"/>
    <property type="evidence" value="ECO:0007669"/>
    <property type="project" value="InterPro"/>
</dbReference>
<dbReference type="EMBL" id="BTGU01000002">
    <property type="protein sequence ID" value="GMN28053.1"/>
    <property type="molecule type" value="Genomic_DNA"/>
</dbReference>
<dbReference type="AlphaFoldDB" id="A0AA87Z258"/>
<evidence type="ECO:0000256" key="6">
    <source>
        <dbReference type="ARBA" id="ARBA00023329"/>
    </source>
</evidence>
<feature type="compositionally biased region" description="Basic and acidic residues" evidence="8">
    <location>
        <begin position="110"/>
        <end position="120"/>
    </location>
</feature>
<dbReference type="PANTHER" id="PTHR10639:SF33">
    <property type="entry name" value="CLATHRIN LIGHT CHAIN 1"/>
    <property type="match status" value="1"/>
</dbReference>
<comment type="subcellular location">
    <subcellularLocation>
        <location evidence="2 7">Cytoplasmic vesicle membrane</location>
        <topology evidence="2 7">Peripheral membrane protein</topology>
        <orientation evidence="2 7">Cytoplasmic side</orientation>
    </subcellularLocation>
    <subcellularLocation>
        <location evidence="7">Membrane</location>
        <location evidence="7">Coated pit</location>
        <topology evidence="7">Peripheral membrane protein</topology>
        <orientation evidence="7">Cytoplasmic side</orientation>
    </subcellularLocation>
    <text evidence="7">Cytoplasmic face of coated pits and vesicles.</text>
</comment>
<comment type="caution">
    <text evidence="9">The sequence shown here is derived from an EMBL/GenBank/DDBJ whole genome shotgun (WGS) entry which is preliminary data.</text>
</comment>
<feature type="region of interest" description="Disordered" evidence="8">
    <location>
        <begin position="1"/>
        <end position="120"/>
    </location>
</feature>
<evidence type="ECO:0000313" key="10">
    <source>
        <dbReference type="Proteomes" id="UP001187192"/>
    </source>
</evidence>
<evidence type="ECO:0000256" key="4">
    <source>
        <dbReference type="ARBA" id="ARBA00023136"/>
    </source>
</evidence>
<protein>
    <recommendedName>
        <fullName evidence="7">Clathrin light chain</fullName>
    </recommendedName>
</protein>
<dbReference type="PANTHER" id="PTHR10639">
    <property type="entry name" value="CLATHRIN LIGHT CHAIN"/>
    <property type="match status" value="1"/>
</dbReference>
<feature type="region of interest" description="Disordered" evidence="8">
    <location>
        <begin position="203"/>
        <end position="331"/>
    </location>
</feature>
<evidence type="ECO:0000313" key="9">
    <source>
        <dbReference type="EMBL" id="GMN28053.1"/>
    </source>
</evidence>
<organism evidence="9 10">
    <name type="scientific">Ficus carica</name>
    <name type="common">Common fig</name>
    <dbReference type="NCBI Taxonomy" id="3494"/>
    <lineage>
        <taxon>Eukaryota</taxon>
        <taxon>Viridiplantae</taxon>
        <taxon>Streptophyta</taxon>
        <taxon>Embryophyta</taxon>
        <taxon>Tracheophyta</taxon>
        <taxon>Spermatophyta</taxon>
        <taxon>Magnoliopsida</taxon>
        <taxon>eudicotyledons</taxon>
        <taxon>Gunneridae</taxon>
        <taxon>Pentapetalae</taxon>
        <taxon>rosids</taxon>
        <taxon>fabids</taxon>
        <taxon>Rosales</taxon>
        <taxon>Moraceae</taxon>
        <taxon>Ficeae</taxon>
        <taxon>Ficus</taxon>
    </lineage>
</organism>
<feature type="compositionally biased region" description="Basic and acidic residues" evidence="8">
    <location>
        <begin position="7"/>
        <end position="21"/>
    </location>
</feature>
<dbReference type="Proteomes" id="UP001187192">
    <property type="component" value="Unassembled WGS sequence"/>
</dbReference>
<gene>
    <name evidence="9" type="ORF">TIFTF001_001903</name>
</gene>
<evidence type="ECO:0000256" key="7">
    <source>
        <dbReference type="RuleBase" id="RU363137"/>
    </source>
</evidence>
<feature type="compositionally biased region" description="Low complexity" evidence="8">
    <location>
        <begin position="58"/>
        <end position="77"/>
    </location>
</feature>
<accession>A0AA87Z258</accession>
<evidence type="ECO:0000256" key="2">
    <source>
        <dbReference type="ARBA" id="ARBA00004180"/>
    </source>
</evidence>
<feature type="compositionally biased region" description="Basic and acidic residues" evidence="8">
    <location>
        <begin position="205"/>
        <end position="219"/>
    </location>
</feature>
<dbReference type="GO" id="GO:0072583">
    <property type="term" value="P:clathrin-dependent endocytosis"/>
    <property type="evidence" value="ECO:0007669"/>
    <property type="project" value="TreeGrafter"/>
</dbReference>
<keyword evidence="6 7" id="KW-0968">Cytoplasmic vesicle</keyword>
<evidence type="ECO:0000256" key="5">
    <source>
        <dbReference type="ARBA" id="ARBA00023176"/>
    </source>
</evidence>
<dbReference type="GO" id="GO:0030130">
    <property type="term" value="C:clathrin coat of trans-Golgi network vesicle"/>
    <property type="evidence" value="ECO:0007669"/>
    <property type="project" value="InterPro"/>
</dbReference>
<evidence type="ECO:0000256" key="8">
    <source>
        <dbReference type="SAM" id="MobiDB-lite"/>
    </source>
</evidence>
<evidence type="ECO:0000256" key="3">
    <source>
        <dbReference type="ARBA" id="ARBA00005263"/>
    </source>
</evidence>
<dbReference type="Pfam" id="PF01086">
    <property type="entry name" value="Clathrin_lg_ch"/>
    <property type="match status" value="1"/>
</dbReference>
<keyword evidence="4 7" id="KW-0472">Membrane</keyword>
<dbReference type="InterPro" id="IPR000996">
    <property type="entry name" value="Clathrin_L-chain"/>
</dbReference>
<keyword evidence="10" id="KW-1185">Reference proteome</keyword>
<keyword evidence="5 7" id="KW-0168">Coated pit</keyword>
<comment type="similarity">
    <text evidence="3 7">Belongs to the clathrin light chain family.</text>
</comment>
<dbReference type="GO" id="GO:0030132">
    <property type="term" value="C:clathrin coat of coated pit"/>
    <property type="evidence" value="ECO:0007669"/>
    <property type="project" value="InterPro"/>
</dbReference>
<feature type="compositionally biased region" description="Basic and acidic residues" evidence="8">
    <location>
        <begin position="262"/>
        <end position="277"/>
    </location>
</feature>
<evidence type="ECO:0000256" key="1">
    <source>
        <dbReference type="ARBA" id="ARBA00003913"/>
    </source>
</evidence>
<feature type="compositionally biased region" description="Pro residues" evidence="8">
    <location>
        <begin position="248"/>
        <end position="260"/>
    </location>
</feature>
<dbReference type="GO" id="GO:0005198">
    <property type="term" value="F:structural molecule activity"/>
    <property type="evidence" value="ECO:0007669"/>
    <property type="project" value="InterPro"/>
</dbReference>
<proteinExistence type="inferred from homology"/>
<feature type="compositionally biased region" description="Low complexity" evidence="8">
    <location>
        <begin position="296"/>
        <end position="312"/>
    </location>
</feature>
<reference evidence="9" key="1">
    <citation type="submission" date="2023-07" db="EMBL/GenBank/DDBJ databases">
        <title>draft genome sequence of fig (Ficus carica).</title>
        <authorList>
            <person name="Takahashi T."/>
            <person name="Nishimura K."/>
        </authorList>
    </citation>
    <scope>NUCLEOTIDE SEQUENCE</scope>
</reference>
<sequence>MASFDSFSHDGEDQTQVHHDPPTSGPFDDDGGGYVPYSDFSSSEPLPQNDDDADAGYSFAMPSPSPDFSSPFESAAPESNGNGKSYGEDVGNDDDGGIFASDGPILPPPEDMREEGFARREWRRQNAIHLEEKEKREKEMRNQIIEEAEEYKRSFYEKRKLTCETNKTTNREREKLYLANQEKFHKEADKHYWKAIAEIIPREVPAIEKRGKKDAEKKTSVVVIQGPKPGKPTDLSRMRQVLLKLKQNPPPHMMPPPPAPAKDGKDSKDGKDAKNGKAPEPTKAGTASEGKSASPAKDVAAKATSDSSKSDAPPTPEEGKKAADTEPVTAE</sequence>